<proteinExistence type="inferred from homology"/>
<reference evidence="2" key="1">
    <citation type="submission" date="2020-10" db="EMBL/GenBank/DDBJ databases">
        <authorList>
            <person name="Gilroy R."/>
        </authorList>
    </citation>
    <scope>NUCLEOTIDE SEQUENCE</scope>
    <source>
        <strain evidence="2">ChiGjej1B1-24693</strain>
    </source>
</reference>
<dbReference type="Gene3D" id="3.30.420.40">
    <property type="match status" value="2"/>
</dbReference>
<dbReference type="Pfam" id="PF00480">
    <property type="entry name" value="ROK"/>
    <property type="match status" value="1"/>
</dbReference>
<dbReference type="EMBL" id="DVLP01000172">
    <property type="protein sequence ID" value="HIT75060.1"/>
    <property type="molecule type" value="Genomic_DNA"/>
</dbReference>
<evidence type="ECO:0000313" key="2">
    <source>
        <dbReference type="EMBL" id="HIT75060.1"/>
    </source>
</evidence>
<dbReference type="AlphaFoldDB" id="A0A9D1KLW5"/>
<sequence>MVTPVLALDIGGTKIALAVVAPDGRVLTETVVATRDSPDPEAVWAPIGEAIVDLGLEPGRKWDVGIGSAGPIDTRAGEVSPVNIAAWRGFAVVERVRAAVAGVTGVDPQVVLAGDGHCIALGEHWLGAGRDVASMIGIVISTGVGGGAILDDRLVTGATGNAVHLGHTSVNAWGERCVCGGHGCVESYARGPAMVERARARGWSGRDGIELTEAARRGDPIARETIDHGMRAAAAGIAATATQLDIDVVVVGGGLSKAGEVVFEPLRRHLGDFATLGHVVDLDLRVAELSNAGLLGAASLALSLSGRGVLRAG</sequence>
<organism evidence="2 3">
    <name type="scientific">Candidatus Avipropionibacterium avicola</name>
    <dbReference type="NCBI Taxonomy" id="2840701"/>
    <lineage>
        <taxon>Bacteria</taxon>
        <taxon>Bacillati</taxon>
        <taxon>Actinomycetota</taxon>
        <taxon>Actinomycetes</taxon>
        <taxon>Propionibacteriales</taxon>
        <taxon>Propionibacteriaceae</taxon>
        <taxon>Propionibacteriaceae incertae sedis</taxon>
        <taxon>Candidatus Avipropionibacterium</taxon>
    </lineage>
</organism>
<dbReference type="SUPFAM" id="SSF53067">
    <property type="entry name" value="Actin-like ATPase domain"/>
    <property type="match status" value="1"/>
</dbReference>
<dbReference type="InterPro" id="IPR043129">
    <property type="entry name" value="ATPase_NBD"/>
</dbReference>
<comment type="similarity">
    <text evidence="1">Belongs to the ROK (NagC/XylR) family.</text>
</comment>
<dbReference type="Proteomes" id="UP000886842">
    <property type="component" value="Unassembled WGS sequence"/>
</dbReference>
<evidence type="ECO:0000313" key="3">
    <source>
        <dbReference type="Proteomes" id="UP000886842"/>
    </source>
</evidence>
<dbReference type="InterPro" id="IPR000600">
    <property type="entry name" value="ROK"/>
</dbReference>
<reference evidence="2" key="2">
    <citation type="journal article" date="2021" name="PeerJ">
        <title>Extensive microbial diversity within the chicken gut microbiome revealed by metagenomics and culture.</title>
        <authorList>
            <person name="Gilroy R."/>
            <person name="Ravi A."/>
            <person name="Getino M."/>
            <person name="Pursley I."/>
            <person name="Horton D.L."/>
            <person name="Alikhan N.F."/>
            <person name="Baker D."/>
            <person name="Gharbi K."/>
            <person name="Hall N."/>
            <person name="Watson M."/>
            <person name="Adriaenssens E.M."/>
            <person name="Foster-Nyarko E."/>
            <person name="Jarju S."/>
            <person name="Secka A."/>
            <person name="Antonio M."/>
            <person name="Oren A."/>
            <person name="Chaudhuri R.R."/>
            <person name="La Ragione R."/>
            <person name="Hildebrand F."/>
            <person name="Pallen M.J."/>
        </authorList>
    </citation>
    <scope>NUCLEOTIDE SEQUENCE</scope>
    <source>
        <strain evidence="2">ChiGjej1B1-24693</strain>
    </source>
</reference>
<gene>
    <name evidence="2" type="ORF">IAA98_05695</name>
</gene>
<name>A0A9D1KLW5_9ACTN</name>
<dbReference type="PANTHER" id="PTHR18964:SF169">
    <property type="entry name" value="N-ACETYLMANNOSAMINE KINASE"/>
    <property type="match status" value="1"/>
</dbReference>
<protein>
    <submittedName>
        <fullName evidence="2">ROK family protein</fullName>
    </submittedName>
</protein>
<dbReference type="PANTHER" id="PTHR18964">
    <property type="entry name" value="ROK (REPRESSOR, ORF, KINASE) FAMILY"/>
    <property type="match status" value="1"/>
</dbReference>
<accession>A0A9D1KLW5</accession>
<evidence type="ECO:0000256" key="1">
    <source>
        <dbReference type="ARBA" id="ARBA00006479"/>
    </source>
</evidence>
<comment type="caution">
    <text evidence="2">The sequence shown here is derived from an EMBL/GenBank/DDBJ whole genome shotgun (WGS) entry which is preliminary data.</text>
</comment>